<comment type="subcellular location">
    <subcellularLocation>
        <location evidence="1">Membrane</location>
        <topology evidence="1">Multi-pass membrane protein</topology>
    </subcellularLocation>
</comment>
<evidence type="ECO:0000256" key="5">
    <source>
        <dbReference type="ARBA" id="ARBA00022847"/>
    </source>
</evidence>
<dbReference type="GO" id="GO:0016020">
    <property type="term" value="C:membrane"/>
    <property type="evidence" value="ECO:0007669"/>
    <property type="project" value="UniProtKB-SubCell"/>
</dbReference>
<dbReference type="OrthoDB" id="28755at2759"/>
<evidence type="ECO:0000313" key="8">
    <source>
        <dbReference type="EMBL" id="KAF6174713.1"/>
    </source>
</evidence>
<keyword evidence="2" id="KW-0813">Transport</keyword>
<reference evidence="8 10" key="1">
    <citation type="journal article" date="2020" name="IScience">
        <title>Genome Sequencing of the Endangered Kingdonia uniflora (Circaeasteraceae, Ranunculales) Reveals Potential Mechanisms of Evolutionary Specialization.</title>
        <authorList>
            <person name="Sun Y."/>
            <person name="Deng T."/>
            <person name="Zhang A."/>
            <person name="Moore M.J."/>
            <person name="Landis J.B."/>
            <person name="Lin N."/>
            <person name="Zhang H."/>
            <person name="Zhang X."/>
            <person name="Huang J."/>
            <person name="Zhang X."/>
            <person name="Sun H."/>
            <person name="Wang H."/>
        </authorList>
    </citation>
    <scope>NUCLEOTIDE SEQUENCE [LARGE SCALE GENOMIC DNA]</scope>
    <source>
        <strain evidence="8">TB1705</strain>
        <tissue evidence="8">Leaf</tissue>
    </source>
</reference>
<accession>A0A7J7P5W5</accession>
<dbReference type="Gene3D" id="3.30.200.20">
    <property type="entry name" value="Phosphorylase Kinase, domain 1"/>
    <property type="match status" value="1"/>
</dbReference>
<evidence type="ECO:0000256" key="7">
    <source>
        <dbReference type="ARBA" id="ARBA00023136"/>
    </source>
</evidence>
<dbReference type="GO" id="GO:0008506">
    <property type="term" value="F:sucrose:proton symporter activity"/>
    <property type="evidence" value="ECO:0007669"/>
    <property type="project" value="TreeGrafter"/>
</dbReference>
<protein>
    <submittedName>
        <fullName evidence="8">Uncharacterized protein</fullName>
    </submittedName>
</protein>
<sequence>MLFVCDNLKTSGTSTKAFLKGVDTWIKETIFKKEDAKHLEANDIGYYLGDTKENCSTYRGTRTRAAVVFIIGFWLLDLANNTVQGPARALLADLSGPDQQNSTNAIFCFWMAVRNIFGFSAGFNGNWHSIIATHSDGSVYKTQFRGGLVAVVKEVRIFNEAKDAFNKEVQLLMRLHHQLL</sequence>
<gene>
    <name evidence="9" type="ORF">GIB67_001673</name>
    <name evidence="8" type="ORF">GIB67_008768</name>
</gene>
<keyword evidence="4" id="KW-0812">Transmembrane</keyword>
<organism evidence="8 10">
    <name type="scientific">Kingdonia uniflora</name>
    <dbReference type="NCBI Taxonomy" id="39325"/>
    <lineage>
        <taxon>Eukaryota</taxon>
        <taxon>Viridiplantae</taxon>
        <taxon>Streptophyta</taxon>
        <taxon>Embryophyta</taxon>
        <taxon>Tracheophyta</taxon>
        <taxon>Spermatophyta</taxon>
        <taxon>Magnoliopsida</taxon>
        <taxon>Ranunculales</taxon>
        <taxon>Circaeasteraceae</taxon>
        <taxon>Kingdonia</taxon>
    </lineage>
</organism>
<keyword evidence="7" id="KW-0472">Membrane</keyword>
<proteinExistence type="predicted"/>
<dbReference type="AlphaFoldDB" id="A0A7J7P5W5"/>
<evidence type="ECO:0000256" key="6">
    <source>
        <dbReference type="ARBA" id="ARBA00022989"/>
    </source>
</evidence>
<keyword evidence="3" id="KW-0762">Sugar transport</keyword>
<name>A0A7J7P5W5_9MAGN</name>
<evidence type="ECO:0000256" key="4">
    <source>
        <dbReference type="ARBA" id="ARBA00022692"/>
    </source>
</evidence>
<evidence type="ECO:0000256" key="3">
    <source>
        <dbReference type="ARBA" id="ARBA00022597"/>
    </source>
</evidence>
<dbReference type="PANTHER" id="PTHR19432">
    <property type="entry name" value="SUGAR TRANSPORTER"/>
    <property type="match status" value="1"/>
</dbReference>
<dbReference type="EMBL" id="JACGCM010000250">
    <property type="protein sequence ID" value="KAF6174713.1"/>
    <property type="molecule type" value="Genomic_DNA"/>
</dbReference>
<keyword evidence="10" id="KW-1185">Reference proteome</keyword>
<dbReference type="PANTHER" id="PTHR19432:SF35">
    <property type="entry name" value="SOLUTE CARRIER FAMILY 45 MEMBER 3 ISOFORM X1"/>
    <property type="match status" value="1"/>
</dbReference>
<evidence type="ECO:0000313" key="10">
    <source>
        <dbReference type="Proteomes" id="UP000541444"/>
    </source>
</evidence>
<keyword evidence="6" id="KW-1133">Transmembrane helix</keyword>
<evidence type="ECO:0000256" key="1">
    <source>
        <dbReference type="ARBA" id="ARBA00004141"/>
    </source>
</evidence>
<evidence type="ECO:0000313" key="9">
    <source>
        <dbReference type="EMBL" id="KAF6176476.1"/>
    </source>
</evidence>
<dbReference type="Proteomes" id="UP000541444">
    <property type="component" value="Unassembled WGS sequence"/>
</dbReference>
<keyword evidence="5" id="KW-0769">Symport</keyword>
<comment type="caution">
    <text evidence="8">The sequence shown here is derived from an EMBL/GenBank/DDBJ whole genome shotgun (WGS) entry which is preliminary data.</text>
</comment>
<dbReference type="EMBL" id="JACGCM010000087">
    <property type="protein sequence ID" value="KAF6176476.1"/>
    <property type="molecule type" value="Genomic_DNA"/>
</dbReference>
<evidence type="ECO:0000256" key="2">
    <source>
        <dbReference type="ARBA" id="ARBA00022448"/>
    </source>
</evidence>